<organism evidence="2 3">
    <name type="scientific">Mesobacillus selenatarsenatis (strain DSM 18680 / JCM 14380 / FERM P-15431 / SF-1)</name>
    <dbReference type="NCBI Taxonomy" id="1321606"/>
    <lineage>
        <taxon>Bacteria</taxon>
        <taxon>Bacillati</taxon>
        <taxon>Bacillota</taxon>
        <taxon>Bacilli</taxon>
        <taxon>Bacillales</taxon>
        <taxon>Bacillaceae</taxon>
        <taxon>Mesobacillus</taxon>
    </lineage>
</organism>
<proteinExistence type="predicted"/>
<evidence type="ECO:0000313" key="2">
    <source>
        <dbReference type="EMBL" id="GAM12249.1"/>
    </source>
</evidence>
<comment type="caution">
    <text evidence="2">The sequence shown here is derived from an EMBL/GenBank/DDBJ whole genome shotgun (WGS) entry which is preliminary data.</text>
</comment>
<evidence type="ECO:0000313" key="3">
    <source>
        <dbReference type="Proteomes" id="UP000031014"/>
    </source>
</evidence>
<dbReference type="Proteomes" id="UP000031014">
    <property type="component" value="Unassembled WGS sequence"/>
</dbReference>
<feature type="chain" id="PRO_5039618824" evidence="1">
    <location>
        <begin position="27"/>
        <end position="186"/>
    </location>
</feature>
<dbReference type="RefSeq" id="WP_041964190.1">
    <property type="nucleotide sequence ID" value="NZ_BASE01000008.1"/>
</dbReference>
<dbReference type="STRING" id="1321606.SAMD00020551_0381"/>
<dbReference type="OrthoDB" id="2862147at2"/>
<dbReference type="AlphaFoldDB" id="A0A0A8WZ30"/>
<name>A0A0A8WZ30_MESS1</name>
<sequence length="186" mass="21256">MSHKKRKTKSTIYLSFMIMMSVFLIAACSNVNAEDANREAIKKVLEHEFTGPDEKFMDIMWNPKYKTVVNNKEENKELDKLLEEKYGPYFTDSGLHSFISAFGGTSYQTFAYNADYKINLKDVTIEQNQENPSLYTFIAKVGYKKSGEEEQTANVEGKVSFSAKEEGKIGKFEYGNDDGLSDQLRE</sequence>
<feature type="signal peptide" evidence="1">
    <location>
        <begin position="1"/>
        <end position="26"/>
    </location>
</feature>
<protein>
    <submittedName>
        <fullName evidence="2">Uncharacterized protein</fullName>
    </submittedName>
</protein>
<dbReference type="EMBL" id="BASE01000008">
    <property type="protein sequence ID" value="GAM12249.1"/>
    <property type="molecule type" value="Genomic_DNA"/>
</dbReference>
<gene>
    <name evidence="2" type="ORF">SAMD00020551_0381</name>
</gene>
<accession>A0A0A8WZ30</accession>
<evidence type="ECO:0000256" key="1">
    <source>
        <dbReference type="SAM" id="SignalP"/>
    </source>
</evidence>
<keyword evidence="1" id="KW-0732">Signal</keyword>
<reference evidence="2 3" key="1">
    <citation type="submission" date="2013-06" db="EMBL/GenBank/DDBJ databases">
        <title>Whole genome shotgun sequence of Bacillus selenatarsenatis SF-1.</title>
        <authorList>
            <person name="Kuroda M."/>
            <person name="Sei K."/>
            <person name="Yamashita M."/>
            <person name="Ike M."/>
        </authorList>
    </citation>
    <scope>NUCLEOTIDE SEQUENCE [LARGE SCALE GENOMIC DNA]</scope>
    <source>
        <strain evidence="2 3">SF-1</strain>
    </source>
</reference>
<keyword evidence="3" id="KW-1185">Reference proteome</keyword>
<dbReference type="PROSITE" id="PS51257">
    <property type="entry name" value="PROKAR_LIPOPROTEIN"/>
    <property type="match status" value="1"/>
</dbReference>